<proteinExistence type="predicted"/>
<evidence type="ECO:0000313" key="2">
    <source>
        <dbReference type="Proteomes" id="UP001147653"/>
    </source>
</evidence>
<reference evidence="1" key="1">
    <citation type="submission" date="2022-10" db="EMBL/GenBank/DDBJ databases">
        <title>The WGS of Solirubrobacter phytolaccae KCTC 29190.</title>
        <authorList>
            <person name="Jiang Z."/>
        </authorList>
    </citation>
    <scope>NUCLEOTIDE SEQUENCE</scope>
    <source>
        <strain evidence="1">KCTC 29190</strain>
    </source>
</reference>
<dbReference type="PANTHER" id="PTHR36436">
    <property type="entry name" value="SLL5081 PROTEIN"/>
    <property type="match status" value="1"/>
</dbReference>
<dbReference type="InterPro" id="IPR035948">
    <property type="entry name" value="YwqG-like_sf"/>
</dbReference>
<protein>
    <submittedName>
        <fullName evidence="1">YwqG family protein</fullName>
    </submittedName>
</protein>
<dbReference type="Proteomes" id="UP001147653">
    <property type="component" value="Unassembled WGS sequence"/>
</dbReference>
<dbReference type="Pfam" id="PF09234">
    <property type="entry name" value="DUF1963"/>
    <property type="match status" value="1"/>
</dbReference>
<dbReference type="InterPro" id="IPR015315">
    <property type="entry name" value="DUF1963"/>
</dbReference>
<accession>A0A9X3SBW8</accession>
<dbReference type="SUPFAM" id="SSF103032">
    <property type="entry name" value="Hypothetical protein YwqG"/>
    <property type="match status" value="1"/>
</dbReference>
<name>A0A9X3SBW8_9ACTN</name>
<keyword evidence="2" id="KW-1185">Reference proteome</keyword>
<sequence>MAVVVGIALWVIGSAHGTRTASTRIPAILRGMAVVAEQRAWWAQKLVAYDVDPETFLVHARVAARLVPDVSGTSALAGVPRMPRDWQWPAWREQALKYMARVDLGSVASVLDVDARHGLPAVGTLHLFAHATGDGSGPEDAGAFAAFIADGDTLFPTPRVVHPDLGEYDIEYPERKMSLAAELVLPSFFADELPEFPDNDLDEAYWDLFDEFNDTFFAGAPKHRVCGLPDIVQNPMEPDCAPVADDWRLLAQLDTDEDIGFFWGDTGCMYWWLRRPDFSSGRVERHCGFVQTT</sequence>
<dbReference type="RefSeq" id="WP_270028410.1">
    <property type="nucleotide sequence ID" value="NZ_JAPDDP010000065.1"/>
</dbReference>
<dbReference type="AlphaFoldDB" id="A0A9X3SBW8"/>
<organism evidence="1 2">
    <name type="scientific">Solirubrobacter phytolaccae</name>
    <dbReference type="NCBI Taxonomy" id="1404360"/>
    <lineage>
        <taxon>Bacteria</taxon>
        <taxon>Bacillati</taxon>
        <taxon>Actinomycetota</taxon>
        <taxon>Thermoleophilia</taxon>
        <taxon>Solirubrobacterales</taxon>
        <taxon>Solirubrobacteraceae</taxon>
        <taxon>Solirubrobacter</taxon>
    </lineage>
</organism>
<dbReference type="EMBL" id="JAPDDP010000065">
    <property type="protein sequence ID" value="MDA0183996.1"/>
    <property type="molecule type" value="Genomic_DNA"/>
</dbReference>
<gene>
    <name evidence="1" type="ORF">OJ997_27055</name>
</gene>
<comment type="caution">
    <text evidence="1">The sequence shown here is derived from an EMBL/GenBank/DDBJ whole genome shotgun (WGS) entry which is preliminary data.</text>
</comment>
<evidence type="ECO:0000313" key="1">
    <source>
        <dbReference type="EMBL" id="MDA0183996.1"/>
    </source>
</evidence>
<dbReference type="PANTHER" id="PTHR36436:SF6">
    <property type="entry name" value="SLL5081 PROTEIN"/>
    <property type="match status" value="1"/>
</dbReference>
<dbReference type="Gene3D" id="2.30.320.10">
    <property type="entry name" value="YwqG-like"/>
    <property type="match status" value="1"/>
</dbReference>